<evidence type="ECO:0000313" key="2">
    <source>
        <dbReference type="Proteomes" id="UP001497522"/>
    </source>
</evidence>
<accession>A0ABP1AWK4</accession>
<reference evidence="1" key="1">
    <citation type="submission" date="2024-03" db="EMBL/GenBank/DDBJ databases">
        <authorList>
            <consortium name="ELIXIR-Norway"/>
            <consortium name="Elixir Norway"/>
        </authorList>
    </citation>
    <scope>NUCLEOTIDE SEQUENCE</scope>
</reference>
<name>A0ABP1AWK4_9BRYO</name>
<dbReference type="Proteomes" id="UP001497522">
    <property type="component" value="Chromosome 16"/>
</dbReference>
<gene>
    <name evidence="1" type="ORF">CSSPJE1EN2_LOCUS9650</name>
</gene>
<dbReference type="EMBL" id="OZ023717">
    <property type="protein sequence ID" value="CAK9866655.1"/>
    <property type="molecule type" value="Genomic_DNA"/>
</dbReference>
<protein>
    <submittedName>
        <fullName evidence="1">Uncharacterized protein</fullName>
    </submittedName>
</protein>
<organism evidence="1 2">
    <name type="scientific">Sphagnum jensenii</name>
    <dbReference type="NCBI Taxonomy" id="128206"/>
    <lineage>
        <taxon>Eukaryota</taxon>
        <taxon>Viridiplantae</taxon>
        <taxon>Streptophyta</taxon>
        <taxon>Embryophyta</taxon>
        <taxon>Bryophyta</taxon>
        <taxon>Sphagnophytina</taxon>
        <taxon>Sphagnopsida</taxon>
        <taxon>Sphagnales</taxon>
        <taxon>Sphagnaceae</taxon>
        <taxon>Sphagnum</taxon>
    </lineage>
</organism>
<evidence type="ECO:0000313" key="1">
    <source>
        <dbReference type="EMBL" id="CAK9866655.1"/>
    </source>
</evidence>
<sequence>MGYSSLEVFLMGFWEGFFLGCRETRDPNNLLNLLLWTWQNSNIGTNDGCNRSMEKALVDTGQDSCNVSCTGSQLSSC</sequence>
<keyword evidence="2" id="KW-1185">Reference proteome</keyword>
<proteinExistence type="predicted"/>